<dbReference type="Gene3D" id="3.30.70.260">
    <property type="match status" value="1"/>
</dbReference>
<evidence type="ECO:0000256" key="15">
    <source>
        <dbReference type="ARBA" id="ARBA00023268"/>
    </source>
</evidence>
<dbReference type="Pfam" id="PF01817">
    <property type="entry name" value="CM_2"/>
    <property type="match status" value="1"/>
</dbReference>
<evidence type="ECO:0000256" key="2">
    <source>
        <dbReference type="ARBA" id="ARBA00002364"/>
    </source>
</evidence>
<sequence>MGDLKEYRAEIDRIDRELVRLFEERMEVSEQIGAYKIENGVKVFDKTRERQKLDEVKGLAHGAFNQHGVEELFSQLMSMSRKKQYAMLEKRGAGGRLPFIGVDRLDTDHIRVVFQGVEGAYSQAAMTAFFGEDVNSFHVARFRDAMEAIAEGSADYAVLPIENSTAGIVADNFDLLVDFENYIVAEQIIPVEHVLMGIKDADLSSVRIVYSHPQALAQCEGLFQAHPDWKAEPFGNTALAARKVAQDGRKDEAAIGSAFAARRFGLQVLKTHISDEEANATRFMIVTNQRIFRKDARKISICFELPHSSGTLYNILSHFIFNNINMTHIESRPIPQRSWEYRFFIDFEGNLAEPSVKNALRGIREEAINMKILGNY</sequence>
<evidence type="ECO:0000256" key="14">
    <source>
        <dbReference type="ARBA" id="ARBA00023239"/>
    </source>
</evidence>
<comment type="catalytic activity">
    <reaction evidence="18">
        <text>prephenate + H(+) = 3-phenylpyruvate + CO2 + H2O</text>
        <dbReference type="Rhea" id="RHEA:21648"/>
        <dbReference type="ChEBI" id="CHEBI:15377"/>
        <dbReference type="ChEBI" id="CHEBI:15378"/>
        <dbReference type="ChEBI" id="CHEBI:16526"/>
        <dbReference type="ChEBI" id="CHEBI:18005"/>
        <dbReference type="ChEBI" id="CHEBI:29934"/>
        <dbReference type="EC" id="4.2.1.51"/>
    </reaction>
</comment>
<feature type="binding site" evidence="19">
    <location>
        <position position="8"/>
    </location>
    <ligand>
        <name>substrate</name>
    </ligand>
</feature>
<gene>
    <name evidence="25" type="primary">pheA</name>
    <name evidence="25" type="ORF">FYJ35_04285</name>
</gene>
<dbReference type="InterPro" id="IPR036263">
    <property type="entry name" value="Chorismate_II_sf"/>
</dbReference>
<evidence type="ECO:0000259" key="24">
    <source>
        <dbReference type="PROSITE" id="PS51671"/>
    </source>
</evidence>
<dbReference type="Gene3D" id="3.40.190.10">
    <property type="entry name" value="Periplasmic binding protein-like II"/>
    <property type="match status" value="2"/>
</dbReference>
<dbReference type="SUPFAM" id="SSF55021">
    <property type="entry name" value="ACT-like"/>
    <property type="match status" value="1"/>
</dbReference>
<evidence type="ECO:0000256" key="21">
    <source>
        <dbReference type="SAM" id="Coils"/>
    </source>
</evidence>
<proteinExistence type="predicted"/>
<evidence type="ECO:0000256" key="6">
    <source>
        <dbReference type="ARBA" id="ARBA00013147"/>
    </source>
</evidence>
<keyword evidence="21" id="KW-0175">Coiled coil</keyword>
<dbReference type="NCBIfam" id="NF008865">
    <property type="entry name" value="PRK11898.1"/>
    <property type="match status" value="1"/>
</dbReference>
<feature type="binding site" evidence="19">
    <location>
        <position position="84"/>
    </location>
    <ligand>
        <name>substrate</name>
    </ligand>
</feature>
<dbReference type="Proteomes" id="UP000481852">
    <property type="component" value="Unassembled WGS sequence"/>
</dbReference>
<evidence type="ECO:0000256" key="3">
    <source>
        <dbReference type="ARBA" id="ARBA00004496"/>
    </source>
</evidence>
<keyword evidence="12" id="KW-0584">Phenylalanine biosynthesis</keyword>
<comment type="pathway">
    <text evidence="4">Amino-acid biosynthesis; L-phenylalanine biosynthesis; phenylpyruvate from prephenate: step 1/1.</text>
</comment>
<evidence type="ECO:0000256" key="8">
    <source>
        <dbReference type="ARBA" id="ARBA00021872"/>
    </source>
</evidence>
<dbReference type="SUPFAM" id="SSF53850">
    <property type="entry name" value="Periplasmic binding protein-like II"/>
    <property type="match status" value="1"/>
</dbReference>
<dbReference type="GO" id="GO:0004106">
    <property type="term" value="F:chorismate mutase activity"/>
    <property type="evidence" value="ECO:0007669"/>
    <property type="project" value="UniProtKB-EC"/>
</dbReference>
<feature type="domain" description="Chorismate mutase" evidence="22">
    <location>
        <begin position="1"/>
        <end position="88"/>
    </location>
</feature>
<dbReference type="InterPro" id="IPR001086">
    <property type="entry name" value="Preph_deHydtase"/>
</dbReference>
<keyword evidence="15" id="KW-0511">Multifunctional enzyme</keyword>
<dbReference type="InterPro" id="IPR018528">
    <property type="entry name" value="Preph_deHydtase_CS"/>
</dbReference>
<feature type="binding site" evidence="19">
    <location>
        <position position="36"/>
    </location>
    <ligand>
        <name>substrate</name>
    </ligand>
</feature>
<feature type="binding site" evidence="19">
    <location>
        <position position="45"/>
    </location>
    <ligand>
        <name>substrate</name>
    </ligand>
</feature>
<dbReference type="CDD" id="cd13631">
    <property type="entry name" value="PBP2_Ct-PDT_like"/>
    <property type="match status" value="1"/>
</dbReference>
<dbReference type="RefSeq" id="WP_154523695.1">
    <property type="nucleotide sequence ID" value="NZ_JAXFDQ010000006.1"/>
</dbReference>
<keyword evidence="11" id="KW-0057">Aromatic amino acid biosynthesis</keyword>
<evidence type="ECO:0000256" key="5">
    <source>
        <dbReference type="ARBA" id="ARBA00004817"/>
    </source>
</evidence>
<dbReference type="InterPro" id="IPR008242">
    <property type="entry name" value="Chor_mutase/pphenate_deHydtase"/>
</dbReference>
<feature type="coiled-coil region" evidence="21">
    <location>
        <begin position="4"/>
        <end position="31"/>
    </location>
</feature>
<comment type="pathway">
    <text evidence="5">Metabolic intermediate biosynthesis; prephenate biosynthesis; prephenate from chorismate: step 1/1.</text>
</comment>
<name>A0A6L5X4H0_9FIRM</name>
<evidence type="ECO:0000256" key="16">
    <source>
        <dbReference type="ARBA" id="ARBA00031175"/>
    </source>
</evidence>
<dbReference type="UniPathway" id="UPA00121">
    <property type="reaction ID" value="UER00345"/>
</dbReference>
<organism evidence="25 26">
    <name type="scientific">Porcincola intestinalis</name>
    <dbReference type="NCBI Taxonomy" id="2606632"/>
    <lineage>
        <taxon>Bacteria</taxon>
        <taxon>Bacillati</taxon>
        <taxon>Bacillota</taxon>
        <taxon>Clostridia</taxon>
        <taxon>Lachnospirales</taxon>
        <taxon>Lachnospiraceae</taxon>
        <taxon>Porcincola</taxon>
    </lineage>
</organism>
<keyword evidence="13" id="KW-0413">Isomerase</keyword>
<dbReference type="PANTHER" id="PTHR21022:SF19">
    <property type="entry name" value="PREPHENATE DEHYDRATASE-RELATED"/>
    <property type="match status" value="1"/>
</dbReference>
<protein>
    <recommendedName>
        <fullName evidence="7">Bifunctional chorismate mutase/prephenate dehydratase</fullName>
        <ecNumber evidence="6">4.2.1.51</ecNumber>
    </recommendedName>
    <alternativeName>
        <fullName evidence="17">Chorismate mutase-prephenate dehydratase</fullName>
    </alternativeName>
    <alternativeName>
        <fullName evidence="8">Prephenate dehydratase</fullName>
    </alternativeName>
    <alternativeName>
        <fullName evidence="16">p-protein</fullName>
    </alternativeName>
</protein>
<evidence type="ECO:0000256" key="10">
    <source>
        <dbReference type="ARBA" id="ARBA00022605"/>
    </source>
</evidence>
<dbReference type="UniPathway" id="UPA00120">
    <property type="reaction ID" value="UER00203"/>
</dbReference>
<feature type="binding site" evidence="19">
    <location>
        <position position="80"/>
    </location>
    <ligand>
        <name>substrate</name>
    </ligand>
</feature>
<keyword evidence="10" id="KW-0028">Amino-acid biosynthesis</keyword>
<evidence type="ECO:0000259" key="22">
    <source>
        <dbReference type="PROSITE" id="PS51168"/>
    </source>
</evidence>
<keyword evidence="14 25" id="KW-0456">Lyase</keyword>
<comment type="function">
    <text evidence="2">Catalyzes the Claisen rearrangement of chorismate to prephenate and the decarboxylation/dehydration of prephenate to phenylpyruvate.</text>
</comment>
<feature type="domain" description="ACT" evidence="24">
    <location>
        <begin position="300"/>
        <end position="376"/>
    </location>
</feature>
<dbReference type="GO" id="GO:0046417">
    <property type="term" value="P:chorismate metabolic process"/>
    <property type="evidence" value="ECO:0007669"/>
    <property type="project" value="InterPro"/>
</dbReference>
<comment type="caution">
    <text evidence="25">The sequence shown here is derived from an EMBL/GenBank/DDBJ whole genome shotgun (WGS) entry which is preliminary data.</text>
</comment>
<reference evidence="25 26" key="1">
    <citation type="submission" date="2019-08" db="EMBL/GenBank/DDBJ databases">
        <title>In-depth cultivation of the pig gut microbiome towards novel bacterial diversity and tailored functional studies.</title>
        <authorList>
            <person name="Wylensek D."/>
            <person name="Hitch T.C.A."/>
            <person name="Clavel T."/>
        </authorList>
    </citation>
    <scope>NUCLEOTIDE SEQUENCE [LARGE SCALE GENOMIC DNA]</scope>
    <source>
        <strain evidence="25 26">Oil+RF-744-WCA-WT-11</strain>
    </source>
</reference>
<dbReference type="InterPro" id="IPR002912">
    <property type="entry name" value="ACT_dom"/>
</dbReference>
<evidence type="ECO:0000256" key="13">
    <source>
        <dbReference type="ARBA" id="ARBA00023235"/>
    </source>
</evidence>
<evidence type="ECO:0000256" key="20">
    <source>
        <dbReference type="PIRSR" id="PIRSR001500-2"/>
    </source>
</evidence>
<evidence type="ECO:0000313" key="25">
    <source>
        <dbReference type="EMBL" id="MSS14268.1"/>
    </source>
</evidence>
<dbReference type="CDD" id="cd04905">
    <property type="entry name" value="ACT_CM-PDT"/>
    <property type="match status" value="1"/>
</dbReference>
<dbReference type="PIRSF" id="PIRSF001500">
    <property type="entry name" value="Chor_mut_pdt_Ppr"/>
    <property type="match status" value="1"/>
</dbReference>
<dbReference type="InterPro" id="IPR002701">
    <property type="entry name" value="CM_II_prokaryot"/>
</dbReference>
<evidence type="ECO:0000256" key="17">
    <source>
        <dbReference type="ARBA" id="ARBA00031520"/>
    </source>
</evidence>
<dbReference type="EC" id="4.2.1.51" evidence="6"/>
<evidence type="ECO:0000256" key="12">
    <source>
        <dbReference type="ARBA" id="ARBA00023222"/>
    </source>
</evidence>
<dbReference type="PROSITE" id="PS51168">
    <property type="entry name" value="CHORISMATE_MUT_2"/>
    <property type="match status" value="1"/>
</dbReference>
<accession>A0A6L5X4H0</accession>
<feature type="domain" description="Prephenate dehydratase" evidence="23">
    <location>
        <begin position="111"/>
        <end position="288"/>
    </location>
</feature>
<evidence type="ECO:0000313" key="26">
    <source>
        <dbReference type="Proteomes" id="UP000481852"/>
    </source>
</evidence>
<dbReference type="SMART" id="SM00830">
    <property type="entry name" value="CM_2"/>
    <property type="match status" value="1"/>
</dbReference>
<evidence type="ECO:0000256" key="18">
    <source>
        <dbReference type="ARBA" id="ARBA00047848"/>
    </source>
</evidence>
<keyword evidence="9" id="KW-0963">Cytoplasm</keyword>
<evidence type="ECO:0000256" key="7">
    <source>
        <dbReference type="ARBA" id="ARBA00014401"/>
    </source>
</evidence>
<dbReference type="InterPro" id="IPR045865">
    <property type="entry name" value="ACT-like_dom_sf"/>
</dbReference>
<dbReference type="EMBL" id="VULZ01000003">
    <property type="protein sequence ID" value="MSS14268.1"/>
    <property type="molecule type" value="Genomic_DNA"/>
</dbReference>
<dbReference type="SUPFAM" id="SSF48600">
    <property type="entry name" value="Chorismate mutase II"/>
    <property type="match status" value="1"/>
</dbReference>
<comment type="subcellular location">
    <subcellularLocation>
        <location evidence="3">Cytoplasm</location>
    </subcellularLocation>
</comment>
<feature type="binding site" evidence="19">
    <location>
        <position position="25"/>
    </location>
    <ligand>
        <name>substrate</name>
    </ligand>
</feature>
<dbReference type="PANTHER" id="PTHR21022">
    <property type="entry name" value="PREPHENATE DEHYDRATASE P PROTEIN"/>
    <property type="match status" value="1"/>
</dbReference>
<feature type="binding site" evidence="19">
    <location>
        <position position="49"/>
    </location>
    <ligand>
        <name>substrate</name>
    </ligand>
</feature>
<evidence type="ECO:0000256" key="9">
    <source>
        <dbReference type="ARBA" id="ARBA00022490"/>
    </source>
</evidence>
<dbReference type="Gene3D" id="1.20.59.10">
    <property type="entry name" value="Chorismate mutase"/>
    <property type="match status" value="1"/>
</dbReference>
<evidence type="ECO:0000259" key="23">
    <source>
        <dbReference type="PROSITE" id="PS51171"/>
    </source>
</evidence>
<evidence type="ECO:0000256" key="4">
    <source>
        <dbReference type="ARBA" id="ARBA00004741"/>
    </source>
</evidence>
<dbReference type="InterPro" id="IPR036979">
    <property type="entry name" value="CM_dom_sf"/>
</dbReference>
<feature type="site" description="Essential for prephenate dehydratase activity" evidence="20">
    <location>
        <position position="281"/>
    </location>
</feature>
<dbReference type="Pfam" id="PF00800">
    <property type="entry name" value="PDT"/>
    <property type="match status" value="1"/>
</dbReference>
<dbReference type="PROSITE" id="PS51171">
    <property type="entry name" value="PREPHENATE_DEHYDR_3"/>
    <property type="match status" value="1"/>
</dbReference>
<dbReference type="GO" id="GO:0005737">
    <property type="term" value="C:cytoplasm"/>
    <property type="evidence" value="ECO:0007669"/>
    <property type="project" value="UniProtKB-SubCell"/>
</dbReference>
<dbReference type="AlphaFoldDB" id="A0A6L5X4H0"/>
<dbReference type="GO" id="GO:0009094">
    <property type="term" value="P:L-phenylalanine biosynthetic process"/>
    <property type="evidence" value="ECO:0007669"/>
    <property type="project" value="UniProtKB-UniPathway"/>
</dbReference>
<comment type="catalytic activity">
    <reaction evidence="1">
        <text>chorismate = prephenate</text>
        <dbReference type="Rhea" id="RHEA:13897"/>
        <dbReference type="ChEBI" id="CHEBI:29748"/>
        <dbReference type="ChEBI" id="CHEBI:29934"/>
        <dbReference type="EC" id="5.4.99.5"/>
    </reaction>
</comment>
<dbReference type="PROSITE" id="PS00857">
    <property type="entry name" value="PREPHENATE_DEHYDR_1"/>
    <property type="match status" value="1"/>
</dbReference>
<keyword evidence="26" id="KW-1185">Reference proteome</keyword>
<evidence type="ECO:0000256" key="19">
    <source>
        <dbReference type="PIRSR" id="PIRSR001500-1"/>
    </source>
</evidence>
<dbReference type="GO" id="GO:0004664">
    <property type="term" value="F:prephenate dehydratase activity"/>
    <property type="evidence" value="ECO:0007669"/>
    <property type="project" value="UniProtKB-EC"/>
</dbReference>
<dbReference type="PROSITE" id="PS51671">
    <property type="entry name" value="ACT"/>
    <property type="match status" value="1"/>
</dbReference>
<evidence type="ECO:0000256" key="1">
    <source>
        <dbReference type="ARBA" id="ARBA00000824"/>
    </source>
</evidence>
<evidence type="ECO:0000256" key="11">
    <source>
        <dbReference type="ARBA" id="ARBA00023141"/>
    </source>
</evidence>